<accession>A0ABP8VVI5</accession>
<proteinExistence type="inferred from homology"/>
<dbReference type="InterPro" id="IPR036291">
    <property type="entry name" value="NAD(P)-bd_dom_sf"/>
</dbReference>
<dbReference type="InterPro" id="IPR008927">
    <property type="entry name" value="6-PGluconate_DH-like_C_sf"/>
</dbReference>
<dbReference type="PROSITE" id="PS00974">
    <property type="entry name" value="MANNITOL_DHGENASE"/>
    <property type="match status" value="1"/>
</dbReference>
<dbReference type="Proteomes" id="UP001501295">
    <property type="component" value="Unassembled WGS sequence"/>
</dbReference>
<feature type="domain" description="Mannitol dehydrogenase C-terminal" evidence="8">
    <location>
        <begin position="290"/>
        <end position="457"/>
    </location>
</feature>
<dbReference type="Gene3D" id="3.40.50.720">
    <property type="entry name" value="NAD(P)-binding Rossmann-like Domain"/>
    <property type="match status" value="1"/>
</dbReference>
<evidence type="ECO:0000256" key="2">
    <source>
        <dbReference type="ARBA" id="ARBA00012939"/>
    </source>
</evidence>
<evidence type="ECO:0000259" key="8">
    <source>
        <dbReference type="Pfam" id="PF08125"/>
    </source>
</evidence>
<evidence type="ECO:0000256" key="4">
    <source>
        <dbReference type="ARBA" id="ARBA00023002"/>
    </source>
</evidence>
<evidence type="ECO:0000256" key="5">
    <source>
        <dbReference type="ARBA" id="ARBA00023027"/>
    </source>
</evidence>
<evidence type="ECO:0000256" key="6">
    <source>
        <dbReference type="ARBA" id="ARBA00048615"/>
    </source>
</evidence>
<dbReference type="InterPro" id="IPR013131">
    <property type="entry name" value="Mannitol_DH_N"/>
</dbReference>
<comment type="similarity">
    <text evidence="1">Belongs to the mannitol dehydrogenase family.</text>
</comment>
<dbReference type="RefSeq" id="WP_345374874.1">
    <property type="nucleotide sequence ID" value="NZ_BAABLM010000002.1"/>
</dbReference>
<reference evidence="10" key="1">
    <citation type="journal article" date="2019" name="Int. J. Syst. Evol. Microbiol.">
        <title>The Global Catalogue of Microorganisms (GCM) 10K type strain sequencing project: providing services to taxonomists for standard genome sequencing and annotation.</title>
        <authorList>
            <consortium name="The Broad Institute Genomics Platform"/>
            <consortium name="The Broad Institute Genome Sequencing Center for Infectious Disease"/>
            <person name="Wu L."/>
            <person name="Ma J."/>
        </authorList>
    </citation>
    <scope>NUCLEOTIDE SEQUENCE [LARGE SCALE GENOMIC DNA]</scope>
    <source>
        <strain evidence="10">JCM 18956</strain>
    </source>
</reference>
<evidence type="ECO:0000313" key="10">
    <source>
        <dbReference type="Proteomes" id="UP001501295"/>
    </source>
</evidence>
<dbReference type="InterPro" id="IPR050988">
    <property type="entry name" value="Mannitol_DH/Oxidoreductase"/>
</dbReference>
<dbReference type="EC" id="1.1.1.17" evidence="2"/>
<protein>
    <recommendedName>
        <fullName evidence="3">Mannitol-1-phosphate 5-dehydrogenase</fullName>
        <ecNumber evidence="2">1.1.1.17</ecNumber>
    </recommendedName>
</protein>
<evidence type="ECO:0000256" key="1">
    <source>
        <dbReference type="ARBA" id="ARBA00006541"/>
    </source>
</evidence>
<dbReference type="SUPFAM" id="SSF51735">
    <property type="entry name" value="NAD(P)-binding Rossmann-fold domains"/>
    <property type="match status" value="1"/>
</dbReference>
<keyword evidence="4" id="KW-0560">Oxidoreductase</keyword>
<dbReference type="PANTHER" id="PTHR43362:SF1">
    <property type="entry name" value="MANNITOL DEHYDROGENASE 2-RELATED"/>
    <property type="match status" value="1"/>
</dbReference>
<evidence type="ECO:0000259" key="7">
    <source>
        <dbReference type="Pfam" id="PF01232"/>
    </source>
</evidence>
<organism evidence="9 10">
    <name type="scientific">Frondihabitans cladoniiphilus</name>
    <dbReference type="NCBI Taxonomy" id="715785"/>
    <lineage>
        <taxon>Bacteria</taxon>
        <taxon>Bacillati</taxon>
        <taxon>Actinomycetota</taxon>
        <taxon>Actinomycetes</taxon>
        <taxon>Micrococcales</taxon>
        <taxon>Microbacteriaceae</taxon>
        <taxon>Frondihabitans</taxon>
    </lineage>
</organism>
<dbReference type="InterPro" id="IPR013118">
    <property type="entry name" value="Mannitol_DH_C"/>
</dbReference>
<keyword evidence="10" id="KW-1185">Reference proteome</keyword>
<dbReference type="Pfam" id="PF01232">
    <property type="entry name" value="Mannitol_dh"/>
    <property type="match status" value="1"/>
</dbReference>
<dbReference type="InterPro" id="IPR023027">
    <property type="entry name" value="Mannitol_DH_CS"/>
</dbReference>
<feature type="domain" description="Mannitol dehydrogenase N-terminal" evidence="7">
    <location>
        <begin position="29"/>
        <end position="281"/>
    </location>
</feature>
<comment type="catalytic activity">
    <reaction evidence="6">
        <text>D-mannitol 1-phosphate + NAD(+) = beta-D-fructose 6-phosphate + NADH + H(+)</text>
        <dbReference type="Rhea" id="RHEA:19661"/>
        <dbReference type="ChEBI" id="CHEBI:15378"/>
        <dbReference type="ChEBI" id="CHEBI:57540"/>
        <dbReference type="ChEBI" id="CHEBI:57634"/>
        <dbReference type="ChEBI" id="CHEBI:57945"/>
        <dbReference type="ChEBI" id="CHEBI:61381"/>
        <dbReference type="EC" id="1.1.1.17"/>
    </reaction>
</comment>
<comment type="caution">
    <text evidence="9">The sequence shown here is derived from an EMBL/GenBank/DDBJ whole genome shotgun (WGS) entry which is preliminary data.</text>
</comment>
<evidence type="ECO:0000256" key="3">
    <source>
        <dbReference type="ARBA" id="ARBA00016219"/>
    </source>
</evidence>
<evidence type="ECO:0000313" key="9">
    <source>
        <dbReference type="EMBL" id="GAA4671733.1"/>
    </source>
</evidence>
<dbReference type="InterPro" id="IPR000669">
    <property type="entry name" value="Mannitol_DH"/>
</dbReference>
<dbReference type="InterPro" id="IPR013328">
    <property type="entry name" value="6PGD_dom2"/>
</dbReference>
<dbReference type="SUPFAM" id="SSF48179">
    <property type="entry name" value="6-phosphogluconate dehydrogenase C-terminal domain-like"/>
    <property type="match status" value="1"/>
</dbReference>
<dbReference type="Gene3D" id="1.10.1040.10">
    <property type="entry name" value="N-(1-d-carboxylethyl)-l-norvaline Dehydrogenase, domain 2"/>
    <property type="match status" value="1"/>
</dbReference>
<dbReference type="PRINTS" id="PR00084">
    <property type="entry name" value="MTLDHDRGNASE"/>
</dbReference>
<dbReference type="PANTHER" id="PTHR43362">
    <property type="entry name" value="MANNITOL DEHYDROGENASE DSF1-RELATED"/>
    <property type="match status" value="1"/>
</dbReference>
<sequence>MTRLTAAALPELSARLPVPVYPREREATGIVHIGVGAFHRSHEAMFVDRILRSSTDGSADWGICGVGILPSDAVMRDALGEQDGLYTLVTRSPDGSAEARIIGSLKDYLFAPDDVEAVVERLASPATRIVSLTVTEAGYPVDDTSGSFDATNPAVAGDLASPHSPTGVFGLLTEGLRRRRERGVPAFTLMSCDNIPGNGTVARTALTSFATLVDESLGGWISENVAFPNSMVDRITPATTDAGRAEVARRWGVEDSWPVLSESFEQWVLEDDFPLGRPAFETVGVQVVPDVEPYELMKLRLLNASHQNMSYLGLLAGFETVHEVCRDTRFAEFLRGYMDEEGIPTLRPVPGIDVADYCDELIARFSSEAIADTLARQVVDGSARIPKFLLPVLRDQLASDGTIDHICLVVAAWSVWLAKDEGVVDARHDRVVAAARLEETEPGALLDVTEVFGPLGTSTRFRDGYLAARRLILADGPFAGLASVTRSARFRADASDGSVT</sequence>
<name>A0ABP8VVI5_9MICO</name>
<gene>
    <name evidence="9" type="ORF">GCM10025780_14500</name>
</gene>
<keyword evidence="5" id="KW-0520">NAD</keyword>
<dbReference type="EMBL" id="BAABLM010000002">
    <property type="protein sequence ID" value="GAA4671733.1"/>
    <property type="molecule type" value="Genomic_DNA"/>
</dbReference>
<dbReference type="Pfam" id="PF08125">
    <property type="entry name" value="Mannitol_dh_C"/>
    <property type="match status" value="1"/>
</dbReference>